<evidence type="ECO:0000313" key="2">
    <source>
        <dbReference type="EMBL" id="GAA4799253.1"/>
    </source>
</evidence>
<gene>
    <name evidence="2" type="ORF">GCM10023352_18890</name>
</gene>
<sequence>MHPIVKLTTATLLAAPVLVGVAAARRALPAGLNVSGRVHTGQVRLLVDLTYRADGQSISDQQIFDAVEQLIDRAERFLVLDMFLFNADYSQPAGTYPALAQRLTDALLAKRADAPNVAIVLITDPMNTFYGSTPQPHFEALRTAGVQVMETNLEPLRDSHPLYSSFYRTYLRHLPELPGVLPNPLAPSAPKVSLGSYLRLLNFKANHRKVAINEYEAVVSSANPHDASAPNNNLGFWGTGPVLADLVASEAAVYRLSGGDPAVFERFASWLALDSETGEDAAAAGSAQVQLVTETGIRDAALKMLAGAGCGDRVLLGMFYLSERSIISALKGAAARGAQVQVILDQNIDAFGRRKTGLPGKPVAAELVKAEVEVRWYETHGEQFHPKYLAVFTPGQCQILAGSGNFTRRNVSGFNLETSLRVQVPESSPLAEEFAAMWQVIWTNDAGAPALFTVDYAVHPASTGLRGVLQNFAYRAQEASGVSTF</sequence>
<dbReference type="SUPFAM" id="SSF56024">
    <property type="entry name" value="Phospholipase D/nuclease"/>
    <property type="match status" value="2"/>
</dbReference>
<feature type="domain" description="Phospholipase D-like" evidence="1">
    <location>
        <begin position="311"/>
        <end position="438"/>
    </location>
</feature>
<evidence type="ECO:0000259" key="1">
    <source>
        <dbReference type="Pfam" id="PF13091"/>
    </source>
</evidence>
<comment type="caution">
    <text evidence="2">The sequence shown here is derived from an EMBL/GenBank/DDBJ whole genome shotgun (WGS) entry which is preliminary data.</text>
</comment>
<dbReference type="Pfam" id="PF13091">
    <property type="entry name" value="PLDc_2"/>
    <property type="match status" value="1"/>
</dbReference>
<dbReference type="EMBL" id="BAABKP010000005">
    <property type="protein sequence ID" value="GAA4799253.1"/>
    <property type="molecule type" value="Genomic_DNA"/>
</dbReference>
<accession>A0ABP9BU02</accession>
<dbReference type="RefSeq" id="WP_345446874.1">
    <property type="nucleotide sequence ID" value="NZ_BAABKP010000005.1"/>
</dbReference>
<proteinExistence type="predicted"/>
<dbReference type="InterPro" id="IPR025202">
    <property type="entry name" value="PLD-like_dom"/>
</dbReference>
<dbReference type="Proteomes" id="UP001500187">
    <property type="component" value="Unassembled WGS sequence"/>
</dbReference>
<protein>
    <submittedName>
        <fullName evidence="2">Phospholipase D family protein</fullName>
    </submittedName>
</protein>
<keyword evidence="3" id="KW-1185">Reference proteome</keyword>
<organism evidence="2 3">
    <name type="scientific">Rothia endophytica</name>
    <dbReference type="NCBI Taxonomy" id="1324766"/>
    <lineage>
        <taxon>Bacteria</taxon>
        <taxon>Bacillati</taxon>
        <taxon>Actinomycetota</taxon>
        <taxon>Actinomycetes</taxon>
        <taxon>Micrococcales</taxon>
        <taxon>Micrococcaceae</taxon>
        <taxon>Rothia</taxon>
    </lineage>
</organism>
<name>A0ABP9BU02_9MICC</name>
<reference evidence="3" key="1">
    <citation type="journal article" date="2019" name="Int. J. Syst. Evol. Microbiol.">
        <title>The Global Catalogue of Microorganisms (GCM) 10K type strain sequencing project: providing services to taxonomists for standard genome sequencing and annotation.</title>
        <authorList>
            <consortium name="The Broad Institute Genomics Platform"/>
            <consortium name="The Broad Institute Genome Sequencing Center for Infectious Disease"/>
            <person name="Wu L."/>
            <person name="Ma J."/>
        </authorList>
    </citation>
    <scope>NUCLEOTIDE SEQUENCE [LARGE SCALE GENOMIC DNA]</scope>
    <source>
        <strain evidence="3">JCM 18541</strain>
    </source>
</reference>
<evidence type="ECO:0000313" key="3">
    <source>
        <dbReference type="Proteomes" id="UP001500187"/>
    </source>
</evidence>
<dbReference type="Gene3D" id="3.30.870.10">
    <property type="entry name" value="Endonuclease Chain A"/>
    <property type="match status" value="2"/>
</dbReference>